<dbReference type="HOGENOM" id="CLU_1501828_0_0_4"/>
<reference evidence="2 3" key="2">
    <citation type="journal article" date="2011" name="J. Bacteriol.">
        <title>Genomes of three methylotrophs from a single niche uncover genetic and metabolic divergence of Methylophilaceae.</title>
        <authorList>
            <person name="Lapidus A."/>
            <person name="Clum A."/>
            <person name="Labutti K."/>
            <person name="Kaluzhnaya M.G."/>
            <person name="Lim S."/>
            <person name="Beck D.A."/>
            <person name="Glavina Del Rio T."/>
            <person name="Nolan M."/>
            <person name="Mavromatis K."/>
            <person name="Huntemann M."/>
            <person name="Lucas S."/>
            <person name="Lidstrom M.E."/>
            <person name="Ivanova N."/>
            <person name="Chistoserdova L."/>
        </authorList>
    </citation>
    <scope>NUCLEOTIDE SEQUENCE [LARGE SCALE GENOMIC DNA]</scope>
    <source>
        <strain evidence="2 3">301</strain>
    </source>
</reference>
<accession>D7DJN3</accession>
<keyword evidence="3" id="KW-1185">Reference proteome</keyword>
<sequence length="179" mass="20234">MAEKYYADLNHLTSDEVEAFYQRYLNEKTSDLVKSYNMKPSLANSIINLLPLDLCSAACAICGEAALLSKKRSKTESSSRRPAMRVAQCSGCGHKQYLSDDLIIIHAPVENCNCEHCKEEKASRKQQKIDAAEEERKETSKKIINAHTIERRYIPFSESDESYNLAPVAMLMAMIVELH</sequence>
<dbReference type="Proteomes" id="UP000000383">
    <property type="component" value="Chromosome"/>
</dbReference>
<dbReference type="AlphaFoldDB" id="D7DJN3"/>
<gene>
    <name evidence="2" type="ordered locus">M301_0004</name>
</gene>
<evidence type="ECO:0000256" key="1">
    <source>
        <dbReference type="SAM" id="Coils"/>
    </source>
</evidence>
<evidence type="ECO:0000313" key="3">
    <source>
        <dbReference type="Proteomes" id="UP000000383"/>
    </source>
</evidence>
<dbReference type="KEGG" id="meh:M301_0004"/>
<feature type="coiled-coil region" evidence="1">
    <location>
        <begin position="115"/>
        <end position="142"/>
    </location>
</feature>
<keyword evidence="1" id="KW-0175">Coiled coil</keyword>
<dbReference type="EMBL" id="CP002056">
    <property type="protein sequence ID" value="ADI28393.1"/>
    <property type="molecule type" value="Genomic_DNA"/>
</dbReference>
<protein>
    <submittedName>
        <fullName evidence="2">Uncharacterized protein</fullName>
    </submittedName>
</protein>
<evidence type="ECO:0000313" key="2">
    <source>
        <dbReference type="EMBL" id="ADI28393.1"/>
    </source>
</evidence>
<dbReference type="RefSeq" id="WP_013146711.1">
    <property type="nucleotide sequence ID" value="NC_014207.1"/>
</dbReference>
<organism evidence="2 3">
    <name type="scientific">Methylotenera versatilis (strain 301)</name>
    <dbReference type="NCBI Taxonomy" id="666681"/>
    <lineage>
        <taxon>Bacteria</taxon>
        <taxon>Pseudomonadati</taxon>
        <taxon>Pseudomonadota</taxon>
        <taxon>Betaproteobacteria</taxon>
        <taxon>Nitrosomonadales</taxon>
        <taxon>Methylophilaceae</taxon>
        <taxon>Methylotenera</taxon>
    </lineage>
</organism>
<proteinExistence type="predicted"/>
<reference evidence="3" key="1">
    <citation type="submission" date="2010-05" db="EMBL/GenBank/DDBJ databases">
        <title>Complete sequence of Methylotenera sp. 301.</title>
        <authorList>
            <person name="Lucas S."/>
            <person name="Copeland A."/>
            <person name="Lapidus A."/>
            <person name="Cheng J.-F."/>
            <person name="Bruce D."/>
            <person name="Goodwin L."/>
            <person name="Pitluck S."/>
            <person name="Clum A."/>
            <person name="Land M."/>
            <person name="Hauser L."/>
            <person name="Kyrpides N."/>
            <person name="Ivanova N."/>
            <person name="Chistoservova L."/>
            <person name="Kalyuzhnaya M."/>
            <person name="Woyke T."/>
        </authorList>
    </citation>
    <scope>NUCLEOTIDE SEQUENCE [LARGE SCALE GENOMIC DNA]</scope>
    <source>
        <strain evidence="3">301</strain>
    </source>
</reference>
<name>D7DJN3_METV0</name>